<keyword evidence="2" id="KW-1185">Reference proteome</keyword>
<organism evidence="1 2">
    <name type="scientific">Clunio marinus</name>
    <dbReference type="NCBI Taxonomy" id="568069"/>
    <lineage>
        <taxon>Eukaryota</taxon>
        <taxon>Metazoa</taxon>
        <taxon>Ecdysozoa</taxon>
        <taxon>Arthropoda</taxon>
        <taxon>Hexapoda</taxon>
        <taxon>Insecta</taxon>
        <taxon>Pterygota</taxon>
        <taxon>Neoptera</taxon>
        <taxon>Endopterygota</taxon>
        <taxon>Diptera</taxon>
        <taxon>Nematocera</taxon>
        <taxon>Chironomoidea</taxon>
        <taxon>Chironomidae</taxon>
        <taxon>Clunio</taxon>
    </lineage>
</organism>
<proteinExistence type="predicted"/>
<accession>A0A1J1I552</accession>
<protein>
    <submittedName>
        <fullName evidence="1">CLUMA_CG008374, isoform A</fullName>
    </submittedName>
</protein>
<sequence length="93" mass="10772">MSWRDIGGVLEYDWGGMMFCFGDVFAARKSPVLVLLKWNFGHKAYIEKTLFGDKQSHNDQPHGFGELQFPQSENGKTTNEIWLTSMKHRYGKE</sequence>
<dbReference type="AlphaFoldDB" id="A0A1J1I552"/>
<evidence type="ECO:0000313" key="1">
    <source>
        <dbReference type="EMBL" id="CRK94882.1"/>
    </source>
</evidence>
<gene>
    <name evidence="1" type="ORF">CLUMA_CG008374</name>
</gene>
<dbReference type="EMBL" id="CVRI01000040">
    <property type="protein sequence ID" value="CRK94882.1"/>
    <property type="molecule type" value="Genomic_DNA"/>
</dbReference>
<reference evidence="1 2" key="1">
    <citation type="submission" date="2015-04" db="EMBL/GenBank/DDBJ databases">
        <authorList>
            <person name="Syromyatnikov M.Y."/>
            <person name="Popov V.N."/>
        </authorList>
    </citation>
    <scope>NUCLEOTIDE SEQUENCE [LARGE SCALE GENOMIC DNA]</scope>
</reference>
<dbReference type="Proteomes" id="UP000183832">
    <property type="component" value="Unassembled WGS sequence"/>
</dbReference>
<evidence type="ECO:0000313" key="2">
    <source>
        <dbReference type="Proteomes" id="UP000183832"/>
    </source>
</evidence>
<name>A0A1J1I552_9DIPT</name>